<feature type="compositionally biased region" description="Polar residues" evidence="10">
    <location>
        <begin position="1"/>
        <end position="12"/>
    </location>
</feature>
<dbReference type="OrthoDB" id="19606at2759"/>
<dbReference type="EC" id="2.7.7.-" evidence="9"/>
<dbReference type="eggNOG" id="KOG2851">
    <property type="taxonomic scope" value="Eukaryota"/>
</dbReference>
<accession>M7SE07</accession>
<organism evidence="11 12">
    <name type="scientific">Eutypa lata (strain UCR-EL1)</name>
    <name type="common">Grapevine dieback disease fungus</name>
    <name type="synonym">Eutypa armeniacae</name>
    <dbReference type="NCBI Taxonomy" id="1287681"/>
    <lineage>
        <taxon>Eukaryota</taxon>
        <taxon>Fungi</taxon>
        <taxon>Dikarya</taxon>
        <taxon>Ascomycota</taxon>
        <taxon>Pezizomycotina</taxon>
        <taxon>Sordariomycetes</taxon>
        <taxon>Xylariomycetidae</taxon>
        <taxon>Xylariales</taxon>
        <taxon>Diatrypaceae</taxon>
        <taxon>Eutypa</taxon>
    </lineage>
</organism>
<dbReference type="OMA" id="MSCAAHV"/>
<evidence type="ECO:0000256" key="7">
    <source>
        <dbReference type="ARBA" id="ARBA00022723"/>
    </source>
</evidence>
<evidence type="ECO:0000313" key="12">
    <source>
        <dbReference type="Proteomes" id="UP000012174"/>
    </source>
</evidence>
<keyword evidence="2 9" id="KW-0240">DNA-directed RNA polymerase</keyword>
<dbReference type="HOGENOM" id="CLU_028288_1_0_1"/>
<evidence type="ECO:0000256" key="2">
    <source>
        <dbReference type="ARBA" id="ARBA00022478"/>
    </source>
</evidence>
<comment type="similarity">
    <text evidence="1 9">Belongs to the eukaryotic-type primase small subunit family.</text>
</comment>
<evidence type="ECO:0000313" key="11">
    <source>
        <dbReference type="EMBL" id="EMR64469.1"/>
    </source>
</evidence>
<proteinExistence type="inferred from homology"/>
<feature type="compositionally biased region" description="Low complexity" evidence="10">
    <location>
        <begin position="27"/>
        <end position="39"/>
    </location>
</feature>
<evidence type="ECO:0000256" key="9">
    <source>
        <dbReference type="RuleBase" id="RU003514"/>
    </source>
</evidence>
<keyword evidence="7" id="KW-0479">Metal-binding</keyword>
<keyword evidence="4 9" id="KW-0808">Transferase</keyword>
<dbReference type="STRING" id="1287681.M7SE07"/>
<name>M7SE07_EUTLA</name>
<dbReference type="SUPFAM" id="SSF56747">
    <property type="entry name" value="Prim-pol domain"/>
    <property type="match status" value="1"/>
</dbReference>
<evidence type="ECO:0000256" key="5">
    <source>
        <dbReference type="ARBA" id="ARBA00022695"/>
    </source>
</evidence>
<dbReference type="CDD" id="cd04860">
    <property type="entry name" value="AE_Prim_S"/>
    <property type="match status" value="1"/>
</dbReference>
<evidence type="ECO:0000256" key="4">
    <source>
        <dbReference type="ARBA" id="ARBA00022679"/>
    </source>
</evidence>
<keyword evidence="6 9" id="KW-0235">DNA replication</keyword>
<evidence type="ECO:0000256" key="1">
    <source>
        <dbReference type="ARBA" id="ARBA00009762"/>
    </source>
</evidence>
<feature type="compositionally biased region" description="Acidic residues" evidence="10">
    <location>
        <begin position="82"/>
        <end position="92"/>
    </location>
</feature>
<feature type="compositionally biased region" description="Acidic residues" evidence="10">
    <location>
        <begin position="40"/>
        <end position="52"/>
    </location>
</feature>
<keyword evidence="5" id="KW-0548">Nucleotidyltransferase</keyword>
<dbReference type="GO" id="GO:0005658">
    <property type="term" value="C:alpha DNA polymerase:primase complex"/>
    <property type="evidence" value="ECO:0007669"/>
    <property type="project" value="UniProtKB-ARBA"/>
</dbReference>
<dbReference type="GO" id="GO:0006269">
    <property type="term" value="P:DNA replication, synthesis of primer"/>
    <property type="evidence" value="ECO:0007669"/>
    <property type="project" value="UniProtKB-KW"/>
</dbReference>
<evidence type="ECO:0000256" key="6">
    <source>
        <dbReference type="ARBA" id="ARBA00022705"/>
    </source>
</evidence>
<protein>
    <recommendedName>
        <fullName evidence="9">DNA primase</fullName>
        <ecNumber evidence="9">2.7.7.-</ecNumber>
    </recommendedName>
</protein>
<feature type="compositionally biased region" description="Basic and acidic residues" evidence="10">
    <location>
        <begin position="66"/>
        <end position="81"/>
    </location>
</feature>
<sequence>MPHSVSPETESPANAEAEQTMADAPSTNQQNDNDTQNTENEGDGDGDVDMAEPQESGSSGTPSAEIQERAEDDKEEVKLEDLFADVDSDDEFPSSARPEQKSQPTTTTSPPIGAVAPSSPLGAAALGSLSLKSSDPELMRTFYQRLFPWRHLFQWLNHGPTPTNDFGHREFAFTMPNDQYWRYQSYATADLLRKDVLRHMPTRFEIGPVYSANPRDRKTLRNNSSAFRPVSKELCFDIDLTDYDDIRTCCSKADICRKCWAFITMAIKVVDAALREDFGFRHILWVYSGRRGAHAWVCDKKARSLDDQKRRAIAGYLDVVRGGSQAGKRVNVRRPLHPHLSRSLDILAPHFQTTVLETQDPFADPIPDEYDDDDDEPASTARSERLLSLLPDKNLNAALRSKWESSPGRSSALKWGDIDAVARSGKASRNLDGRALLEAKQDVVLEHTYPRLDIEVSKKLNHLLKSPFVVHPGTGRVCVPIDTKGEEAVEDFDPTSVPTVQQLVEEIDAWRDDGSASGGEDGEADVVKVKEEEGATAAESVDEAVNAAAAARRKRNNPKKNLQDWEKTSLRPHIEYFRSFVLALMRDEGGPPKVKRERDEGEGMEF</sequence>
<keyword evidence="8" id="KW-0804">Transcription</keyword>
<reference evidence="12" key="1">
    <citation type="journal article" date="2013" name="Genome Announc.">
        <title>Draft genome sequence of the grapevine dieback fungus Eutypa lata UCR-EL1.</title>
        <authorList>
            <person name="Blanco-Ulate B."/>
            <person name="Rolshausen P.E."/>
            <person name="Cantu D."/>
        </authorList>
    </citation>
    <scope>NUCLEOTIDE SEQUENCE [LARGE SCALE GENOMIC DNA]</scope>
    <source>
        <strain evidence="12">UCR-EL1</strain>
    </source>
</reference>
<feature type="region of interest" description="Disordered" evidence="10">
    <location>
        <begin position="533"/>
        <end position="567"/>
    </location>
</feature>
<feature type="compositionally biased region" description="Low complexity" evidence="10">
    <location>
        <begin position="104"/>
        <end position="119"/>
    </location>
</feature>
<dbReference type="Gene3D" id="3.90.920.10">
    <property type="entry name" value="DNA primase, PRIM domain"/>
    <property type="match status" value="1"/>
</dbReference>
<keyword evidence="12" id="KW-1185">Reference proteome</keyword>
<dbReference type="GO" id="GO:0003899">
    <property type="term" value="F:DNA-directed RNA polymerase activity"/>
    <property type="evidence" value="ECO:0007669"/>
    <property type="project" value="InterPro"/>
</dbReference>
<dbReference type="KEGG" id="ela:UCREL1_8570"/>
<dbReference type="PANTHER" id="PTHR10536">
    <property type="entry name" value="DNA PRIMASE SMALL SUBUNIT"/>
    <property type="match status" value="1"/>
</dbReference>
<evidence type="ECO:0000256" key="8">
    <source>
        <dbReference type="ARBA" id="ARBA00023163"/>
    </source>
</evidence>
<feature type="region of interest" description="Disordered" evidence="10">
    <location>
        <begin position="1"/>
        <end position="119"/>
    </location>
</feature>
<dbReference type="GO" id="GO:0046872">
    <property type="term" value="F:metal ion binding"/>
    <property type="evidence" value="ECO:0007669"/>
    <property type="project" value="UniProtKB-KW"/>
</dbReference>
<dbReference type="InterPro" id="IPR002755">
    <property type="entry name" value="DNA_primase_S"/>
</dbReference>
<gene>
    <name evidence="11" type="ORF">UCREL1_8570</name>
</gene>
<dbReference type="InterPro" id="IPR014052">
    <property type="entry name" value="DNA_primase_ssu_euk/arc"/>
</dbReference>
<dbReference type="EMBL" id="KB707066">
    <property type="protein sequence ID" value="EMR64469.1"/>
    <property type="molecule type" value="Genomic_DNA"/>
</dbReference>
<evidence type="ECO:0000256" key="10">
    <source>
        <dbReference type="SAM" id="MobiDB-lite"/>
    </source>
</evidence>
<keyword evidence="3 9" id="KW-0639">Primosome</keyword>
<dbReference type="Proteomes" id="UP000012174">
    <property type="component" value="Unassembled WGS sequence"/>
</dbReference>
<dbReference type="NCBIfam" id="TIGR00335">
    <property type="entry name" value="primase_sml"/>
    <property type="match status" value="1"/>
</dbReference>
<dbReference type="AlphaFoldDB" id="M7SE07"/>
<evidence type="ECO:0000256" key="3">
    <source>
        <dbReference type="ARBA" id="ARBA00022515"/>
    </source>
</evidence>
<feature type="compositionally biased region" description="Polar residues" evidence="10">
    <location>
        <begin position="55"/>
        <end position="64"/>
    </location>
</feature>
<dbReference type="Pfam" id="PF01896">
    <property type="entry name" value="DNA_primase_S"/>
    <property type="match status" value="1"/>
</dbReference>